<comment type="caution">
    <text evidence="1">The sequence shown here is derived from an EMBL/GenBank/DDBJ whole genome shotgun (WGS) entry which is preliminary data.</text>
</comment>
<name>A0ACB8FHL3_9SAUR</name>
<dbReference type="EMBL" id="CM037617">
    <property type="protein sequence ID" value="KAH8004569.1"/>
    <property type="molecule type" value="Genomic_DNA"/>
</dbReference>
<organism evidence="1 2">
    <name type="scientific">Sphaerodactylus townsendi</name>
    <dbReference type="NCBI Taxonomy" id="933632"/>
    <lineage>
        <taxon>Eukaryota</taxon>
        <taxon>Metazoa</taxon>
        <taxon>Chordata</taxon>
        <taxon>Craniata</taxon>
        <taxon>Vertebrata</taxon>
        <taxon>Euteleostomi</taxon>
        <taxon>Lepidosauria</taxon>
        <taxon>Squamata</taxon>
        <taxon>Bifurcata</taxon>
        <taxon>Gekkota</taxon>
        <taxon>Sphaerodactylidae</taxon>
        <taxon>Sphaerodactylus</taxon>
    </lineage>
</organism>
<evidence type="ECO:0000313" key="1">
    <source>
        <dbReference type="EMBL" id="KAH8004569.1"/>
    </source>
</evidence>
<reference evidence="1" key="1">
    <citation type="submission" date="2021-08" db="EMBL/GenBank/DDBJ databases">
        <title>The first chromosome-level gecko genome reveals the dynamic sex chromosomes of Neotropical dwarf geckos (Sphaerodactylidae: Sphaerodactylus).</title>
        <authorList>
            <person name="Pinto B.J."/>
            <person name="Keating S.E."/>
            <person name="Gamble T."/>
        </authorList>
    </citation>
    <scope>NUCLEOTIDE SEQUENCE</scope>
    <source>
        <strain evidence="1">TG3544</strain>
    </source>
</reference>
<gene>
    <name evidence="1" type="ORF">K3G42_014708</name>
</gene>
<keyword evidence="2" id="KW-1185">Reference proteome</keyword>
<dbReference type="Proteomes" id="UP000827872">
    <property type="component" value="Linkage Group LG04"/>
</dbReference>
<sequence length="195" mass="20757">MVAASDWRPEITARNHTYASEPPLNQRATEPAARPGGSGQGSSPCCLQDIVGSYSGCGRHTAKPAKRAELERLNSGSYALLLTGVDEDRSGFITTSFGAGRKRHTCCEDKSAARPGGHRKAQSLKAKARAGLRQPGGSRQDRRPATCRSEETKSVNFSLATRGNARLQPAKAGRKTGASSRIKSGQAKDRHTVAE</sequence>
<evidence type="ECO:0000313" key="2">
    <source>
        <dbReference type="Proteomes" id="UP000827872"/>
    </source>
</evidence>
<proteinExistence type="predicted"/>
<accession>A0ACB8FHL3</accession>
<protein>
    <submittedName>
        <fullName evidence="1">Uncharacterized protein</fullName>
    </submittedName>
</protein>